<name>A0A0F9F3S6_9ZZZZ</name>
<comment type="caution">
    <text evidence="10">The sequence shown here is derived from an EMBL/GenBank/DDBJ whole genome shotgun (WGS) entry which is preliminary data.</text>
</comment>
<evidence type="ECO:0000256" key="3">
    <source>
        <dbReference type="ARBA" id="ARBA00012765"/>
    </source>
</evidence>
<evidence type="ECO:0000256" key="1">
    <source>
        <dbReference type="ARBA" id="ARBA00004496"/>
    </source>
</evidence>
<dbReference type="EC" id="3.5.4.27" evidence="3"/>
<dbReference type="SUPFAM" id="SSF56199">
    <property type="entry name" value="Methenyltetrahydromethanopterin cyclohydrolase"/>
    <property type="match status" value="1"/>
</dbReference>
<evidence type="ECO:0000256" key="4">
    <source>
        <dbReference type="ARBA" id="ARBA00020597"/>
    </source>
</evidence>
<keyword evidence="6" id="KW-0554">One-carbon metabolism</keyword>
<accession>A0A0F9F3S6</accession>
<keyword evidence="5" id="KW-0963">Cytoplasm</keyword>
<dbReference type="HAMAP" id="MF_00486">
    <property type="entry name" value="McH"/>
    <property type="match status" value="1"/>
</dbReference>
<evidence type="ECO:0000313" key="10">
    <source>
        <dbReference type="EMBL" id="KKL73126.1"/>
    </source>
</evidence>
<evidence type="ECO:0000256" key="5">
    <source>
        <dbReference type="ARBA" id="ARBA00022490"/>
    </source>
</evidence>
<dbReference type="AlphaFoldDB" id="A0A0F9F3S6"/>
<proteinExistence type="inferred from homology"/>
<dbReference type="NCBIfam" id="TIGR03120">
    <property type="entry name" value="one_C_mch"/>
    <property type="match status" value="1"/>
</dbReference>
<reference evidence="10" key="1">
    <citation type="journal article" date="2015" name="Nature">
        <title>Complex archaea that bridge the gap between prokaryotes and eukaryotes.</title>
        <authorList>
            <person name="Spang A."/>
            <person name="Saw J.H."/>
            <person name="Jorgensen S.L."/>
            <person name="Zaremba-Niedzwiedzka K."/>
            <person name="Martijn J."/>
            <person name="Lind A.E."/>
            <person name="van Eijk R."/>
            <person name="Schleper C."/>
            <person name="Guy L."/>
            <person name="Ettema T.J."/>
        </authorList>
    </citation>
    <scope>NUCLEOTIDE SEQUENCE</scope>
</reference>
<dbReference type="EMBL" id="LAZR01025061">
    <property type="protein sequence ID" value="KKL73126.1"/>
    <property type="molecule type" value="Genomic_DNA"/>
</dbReference>
<comment type="similarity">
    <text evidence="2">Belongs to the MCH family.</text>
</comment>
<dbReference type="Gene3D" id="3.30.1030.10">
    <property type="entry name" value="Methenyltetrahydromethanopterin Cyclohydrolase, Chain A, domain 2"/>
    <property type="match status" value="1"/>
</dbReference>
<dbReference type="InterPro" id="IPR003209">
    <property type="entry name" value="METHMP_CycHdrlase"/>
</dbReference>
<dbReference type="Pfam" id="PF02289">
    <property type="entry name" value="MCH"/>
    <property type="match status" value="1"/>
</dbReference>
<dbReference type="Gene3D" id="3.10.340.11">
    <property type="entry name" value="Methenyltetrahydromethanopterin Cyclohydrolase, Chain A, domain 1"/>
    <property type="match status" value="1"/>
</dbReference>
<comment type="subcellular location">
    <subcellularLocation>
        <location evidence="1">Cytoplasm</location>
    </subcellularLocation>
</comment>
<sequence>MHHIKINELAKEIVEKIIENKEIYRVNVNKLSNDSIVLDMADASWIGGKLVGEICMGGLGTVDFTHYNLDGHYIPSVNVYTSYPLISCMASQLAGWNVKLKKEVEKNGELKKKVVFQSLGSGPARAKSKVEKLFNEITYEDSSDCAVIVFETSKLPNEEVMDIIAEKCGVEASNVYAVCAPTACLTGSIQVAARIVETGIHKLHEIKFPIDLIKEGFGTTTIAPIAKDDLNAMGRTNDSISAAGMTNYTINIEKEREGEIFELLKKAPANTSSSYGKPFIETFKAADYKFYDIDPGLFAPATYTISNVKTGNSLTVGKVNHEILKLSYGLD</sequence>
<evidence type="ECO:0000256" key="6">
    <source>
        <dbReference type="ARBA" id="ARBA00022563"/>
    </source>
</evidence>
<organism evidence="10">
    <name type="scientific">marine sediment metagenome</name>
    <dbReference type="NCBI Taxonomy" id="412755"/>
    <lineage>
        <taxon>unclassified sequences</taxon>
        <taxon>metagenomes</taxon>
        <taxon>ecological metagenomes</taxon>
    </lineage>
</organism>
<evidence type="ECO:0000256" key="7">
    <source>
        <dbReference type="ARBA" id="ARBA00022801"/>
    </source>
</evidence>
<dbReference type="GO" id="GO:0018759">
    <property type="term" value="F:methenyltetrahydromethanopterin cyclohydrolase activity"/>
    <property type="evidence" value="ECO:0007669"/>
    <property type="project" value="UniProtKB-EC"/>
</dbReference>
<dbReference type="GO" id="GO:0005737">
    <property type="term" value="C:cytoplasm"/>
    <property type="evidence" value="ECO:0007669"/>
    <property type="project" value="UniProtKB-SubCell"/>
</dbReference>
<evidence type="ECO:0000256" key="2">
    <source>
        <dbReference type="ARBA" id="ARBA00006902"/>
    </source>
</evidence>
<evidence type="ECO:0000256" key="9">
    <source>
        <dbReference type="ARBA" id="ARBA00048684"/>
    </source>
</evidence>
<evidence type="ECO:0000256" key="8">
    <source>
        <dbReference type="ARBA" id="ARBA00030468"/>
    </source>
</evidence>
<protein>
    <recommendedName>
        <fullName evidence="4">Methenyltetrahydromethanopterin cyclohydrolase</fullName>
        <ecNumber evidence="3">3.5.4.27</ecNumber>
    </recommendedName>
    <alternativeName>
        <fullName evidence="8">Methenyl-H4MPT cyclohydrolase</fullName>
    </alternativeName>
</protein>
<comment type="catalytic activity">
    <reaction evidence="9">
        <text>5,10-methenyl-5,6,7,8-tetrahydromethanopterin + H2O = N(5)-formyl-5,6,7,8-tetrahydromethanopterin + H(+)</text>
        <dbReference type="Rhea" id="RHEA:19053"/>
        <dbReference type="ChEBI" id="CHEBI:15377"/>
        <dbReference type="ChEBI" id="CHEBI:15378"/>
        <dbReference type="ChEBI" id="CHEBI:58018"/>
        <dbReference type="ChEBI" id="CHEBI:58337"/>
        <dbReference type="EC" id="3.5.4.27"/>
    </reaction>
</comment>
<keyword evidence="7" id="KW-0378">Hydrolase</keyword>
<gene>
    <name evidence="10" type="ORF">LCGC14_2078040</name>
</gene>
<dbReference type="GO" id="GO:0006730">
    <property type="term" value="P:one-carbon metabolic process"/>
    <property type="evidence" value="ECO:0007669"/>
    <property type="project" value="UniProtKB-KW"/>
</dbReference>